<feature type="transmembrane region" description="Helical" evidence="1">
    <location>
        <begin position="6"/>
        <end position="25"/>
    </location>
</feature>
<dbReference type="AlphaFoldDB" id="A0A0A8ZYK3"/>
<keyword evidence="1" id="KW-1133">Transmembrane helix</keyword>
<reference evidence="2" key="1">
    <citation type="submission" date="2014-09" db="EMBL/GenBank/DDBJ databases">
        <authorList>
            <person name="Magalhaes I.L.F."/>
            <person name="Oliveira U."/>
            <person name="Santos F.R."/>
            <person name="Vidigal T.H.D.A."/>
            <person name="Brescovit A.D."/>
            <person name="Santos A.J."/>
        </authorList>
    </citation>
    <scope>NUCLEOTIDE SEQUENCE</scope>
    <source>
        <tissue evidence="2">Shoot tissue taken approximately 20 cm above the soil surface</tissue>
    </source>
</reference>
<proteinExistence type="predicted"/>
<sequence>MLKEEQWGTTAFQLTLFYIISFMIYEQA</sequence>
<dbReference type="EMBL" id="GBRH01256060">
    <property type="protein sequence ID" value="JAD41835.1"/>
    <property type="molecule type" value="Transcribed_RNA"/>
</dbReference>
<keyword evidence="1" id="KW-0472">Membrane</keyword>
<keyword evidence="1" id="KW-0812">Transmembrane</keyword>
<evidence type="ECO:0000313" key="2">
    <source>
        <dbReference type="EMBL" id="JAD41835.1"/>
    </source>
</evidence>
<name>A0A0A8ZYK3_ARUDO</name>
<reference evidence="2" key="2">
    <citation type="journal article" date="2015" name="Data Brief">
        <title>Shoot transcriptome of the giant reed, Arundo donax.</title>
        <authorList>
            <person name="Barrero R.A."/>
            <person name="Guerrero F.D."/>
            <person name="Moolhuijzen P."/>
            <person name="Goolsby J.A."/>
            <person name="Tidwell J."/>
            <person name="Bellgard S.E."/>
            <person name="Bellgard M.I."/>
        </authorList>
    </citation>
    <scope>NUCLEOTIDE SEQUENCE</scope>
    <source>
        <tissue evidence="2">Shoot tissue taken approximately 20 cm above the soil surface</tissue>
    </source>
</reference>
<protein>
    <submittedName>
        <fullName evidence="2">Uncharacterized protein</fullName>
    </submittedName>
</protein>
<accession>A0A0A8ZYK3</accession>
<organism evidence="2">
    <name type="scientific">Arundo donax</name>
    <name type="common">Giant reed</name>
    <name type="synonym">Donax arundinaceus</name>
    <dbReference type="NCBI Taxonomy" id="35708"/>
    <lineage>
        <taxon>Eukaryota</taxon>
        <taxon>Viridiplantae</taxon>
        <taxon>Streptophyta</taxon>
        <taxon>Embryophyta</taxon>
        <taxon>Tracheophyta</taxon>
        <taxon>Spermatophyta</taxon>
        <taxon>Magnoliopsida</taxon>
        <taxon>Liliopsida</taxon>
        <taxon>Poales</taxon>
        <taxon>Poaceae</taxon>
        <taxon>PACMAD clade</taxon>
        <taxon>Arundinoideae</taxon>
        <taxon>Arundineae</taxon>
        <taxon>Arundo</taxon>
    </lineage>
</organism>
<evidence type="ECO:0000256" key="1">
    <source>
        <dbReference type="SAM" id="Phobius"/>
    </source>
</evidence>